<keyword evidence="2" id="KW-1185">Reference proteome</keyword>
<comment type="caution">
    <text evidence="1">The sequence shown here is derived from an EMBL/GenBank/DDBJ whole genome shotgun (WGS) entry which is preliminary data.</text>
</comment>
<protein>
    <submittedName>
        <fullName evidence="1">Uncharacterized protein</fullName>
    </submittedName>
</protein>
<organism evidence="1 2">
    <name type="scientific">Stylosanthes scabra</name>
    <dbReference type="NCBI Taxonomy" id="79078"/>
    <lineage>
        <taxon>Eukaryota</taxon>
        <taxon>Viridiplantae</taxon>
        <taxon>Streptophyta</taxon>
        <taxon>Embryophyta</taxon>
        <taxon>Tracheophyta</taxon>
        <taxon>Spermatophyta</taxon>
        <taxon>Magnoliopsida</taxon>
        <taxon>eudicotyledons</taxon>
        <taxon>Gunneridae</taxon>
        <taxon>Pentapetalae</taxon>
        <taxon>rosids</taxon>
        <taxon>fabids</taxon>
        <taxon>Fabales</taxon>
        <taxon>Fabaceae</taxon>
        <taxon>Papilionoideae</taxon>
        <taxon>50 kb inversion clade</taxon>
        <taxon>dalbergioids sensu lato</taxon>
        <taxon>Dalbergieae</taxon>
        <taxon>Pterocarpus clade</taxon>
        <taxon>Stylosanthes</taxon>
    </lineage>
</organism>
<name>A0ABU6Q9K5_9FABA</name>
<dbReference type="EMBL" id="JASCZI010000094">
    <property type="protein sequence ID" value="MED6108595.1"/>
    <property type="molecule type" value="Genomic_DNA"/>
</dbReference>
<proteinExistence type="predicted"/>
<reference evidence="1 2" key="1">
    <citation type="journal article" date="2023" name="Plants (Basel)">
        <title>Bridging the Gap: Combining Genomics and Transcriptomics Approaches to Understand Stylosanthes scabra, an Orphan Legume from the Brazilian Caatinga.</title>
        <authorList>
            <person name="Ferreira-Neto J.R.C."/>
            <person name="da Silva M.D."/>
            <person name="Binneck E."/>
            <person name="de Melo N.F."/>
            <person name="da Silva R.H."/>
            <person name="de Melo A.L.T.M."/>
            <person name="Pandolfi V."/>
            <person name="Bustamante F.O."/>
            <person name="Brasileiro-Vidal A.C."/>
            <person name="Benko-Iseppon A.M."/>
        </authorList>
    </citation>
    <scope>NUCLEOTIDE SEQUENCE [LARGE SCALE GENOMIC DNA]</scope>
    <source>
        <tissue evidence="1">Leaves</tissue>
    </source>
</reference>
<dbReference type="PANTHER" id="PTHR47926">
    <property type="entry name" value="PENTATRICOPEPTIDE REPEAT-CONTAINING PROTEIN"/>
    <property type="match status" value="1"/>
</dbReference>
<sequence length="231" mass="25324">MMKIKLLLGFLVGIVFSFCFVILHSLVDSRDPKERVGIQDHHEHPQVEIDVASLKASGENHAITAAAAAKYGIQAEIEHYSCMVDLYRRAGQFDKAERLIKTTPFEHDVVLWGALLAACGLHSNIELGEYAAERIRKLESNHPVSFSMLSKIQGEKGTWSMEHGACIIRSTLILHRQCRSLIIILTAGYQLGSSLIVPCSSPAARLPASAHRLPTTSSSRAATVVSRLVEG</sequence>
<dbReference type="Gene3D" id="1.25.40.10">
    <property type="entry name" value="Tetratricopeptide repeat domain"/>
    <property type="match status" value="1"/>
</dbReference>
<evidence type="ECO:0000313" key="2">
    <source>
        <dbReference type="Proteomes" id="UP001341840"/>
    </source>
</evidence>
<dbReference type="InterPro" id="IPR011990">
    <property type="entry name" value="TPR-like_helical_dom_sf"/>
</dbReference>
<evidence type="ECO:0000313" key="1">
    <source>
        <dbReference type="EMBL" id="MED6108595.1"/>
    </source>
</evidence>
<dbReference type="Proteomes" id="UP001341840">
    <property type="component" value="Unassembled WGS sequence"/>
</dbReference>
<accession>A0ABU6Q9K5</accession>
<dbReference type="InterPro" id="IPR046960">
    <property type="entry name" value="PPR_At4g14850-like_plant"/>
</dbReference>
<gene>
    <name evidence="1" type="ORF">PIB30_025558</name>
</gene>